<evidence type="ECO:0000256" key="9">
    <source>
        <dbReference type="ARBA" id="ARBA00023136"/>
    </source>
</evidence>
<evidence type="ECO:0000259" key="12">
    <source>
        <dbReference type="PROSITE" id="PS51003"/>
    </source>
</evidence>
<protein>
    <submittedName>
        <fullName evidence="14">Menaquinol-cytochrome c reductase cytochrome b/c subunit</fullName>
    </submittedName>
</protein>
<dbReference type="GO" id="GO:0016491">
    <property type="term" value="F:oxidoreductase activity"/>
    <property type="evidence" value="ECO:0007669"/>
    <property type="project" value="InterPro"/>
</dbReference>
<dbReference type="Pfam" id="PF00032">
    <property type="entry name" value="Cytochrom_B_C"/>
    <property type="match status" value="1"/>
</dbReference>
<evidence type="ECO:0000256" key="6">
    <source>
        <dbReference type="ARBA" id="ARBA00022982"/>
    </source>
</evidence>
<dbReference type="GO" id="GO:0009055">
    <property type="term" value="F:electron transfer activity"/>
    <property type="evidence" value="ECO:0007669"/>
    <property type="project" value="InterPro"/>
</dbReference>
<dbReference type="PROSITE" id="PS51007">
    <property type="entry name" value="CYTC"/>
    <property type="match status" value="1"/>
</dbReference>
<proteinExistence type="predicted"/>
<dbReference type="InterPro" id="IPR005798">
    <property type="entry name" value="Cyt_b/b6_C"/>
</dbReference>
<dbReference type="GO" id="GO:0046872">
    <property type="term" value="F:metal ion binding"/>
    <property type="evidence" value="ECO:0007669"/>
    <property type="project" value="UniProtKB-KW"/>
</dbReference>
<comment type="subcellular location">
    <subcellularLocation>
        <location evidence="1">Membrane</location>
        <topology evidence="1">Multi-pass membrane protein</topology>
    </subcellularLocation>
</comment>
<dbReference type="InterPro" id="IPR009056">
    <property type="entry name" value="Cyt_c-like_dom"/>
</dbReference>
<dbReference type="OrthoDB" id="2380469at2"/>
<keyword evidence="7 11" id="KW-1133">Transmembrane helix</keyword>
<dbReference type="InterPro" id="IPR051811">
    <property type="entry name" value="Cytochrome_c550/c551-like"/>
</dbReference>
<feature type="transmembrane region" description="Helical" evidence="11">
    <location>
        <begin position="141"/>
        <end position="161"/>
    </location>
</feature>
<feature type="transmembrane region" description="Helical" evidence="11">
    <location>
        <begin position="107"/>
        <end position="129"/>
    </location>
</feature>
<feature type="domain" description="Cytochrome b/b6 C-terminal region profile" evidence="12">
    <location>
        <begin position="32"/>
        <end position="159"/>
    </location>
</feature>
<dbReference type="AlphaFoldDB" id="A0A1H8FBP5"/>
<dbReference type="InterPro" id="IPR036150">
    <property type="entry name" value="Cyt_b/b6_C_sf"/>
</dbReference>
<accession>A0A1H8FBP5</accession>
<dbReference type="GO" id="GO:0020037">
    <property type="term" value="F:heme binding"/>
    <property type="evidence" value="ECO:0007669"/>
    <property type="project" value="InterPro"/>
</dbReference>
<gene>
    <name evidence="14" type="ORF">SAMN05444955_10886</name>
</gene>
<dbReference type="STRING" id="1173111.SAMN05444955_10886"/>
<dbReference type="PANTHER" id="PTHR37823">
    <property type="entry name" value="CYTOCHROME C-553-LIKE"/>
    <property type="match status" value="1"/>
</dbReference>
<dbReference type="GO" id="GO:0016020">
    <property type="term" value="C:membrane"/>
    <property type="evidence" value="ECO:0007669"/>
    <property type="project" value="UniProtKB-SubCell"/>
</dbReference>
<keyword evidence="2" id="KW-0813">Transport</keyword>
<dbReference type="Gene3D" id="1.20.810.10">
    <property type="entry name" value="Cytochrome Bc1 Complex, Chain C"/>
    <property type="match status" value="1"/>
</dbReference>
<evidence type="ECO:0000256" key="4">
    <source>
        <dbReference type="ARBA" id="ARBA00022692"/>
    </source>
</evidence>
<evidence type="ECO:0000313" key="15">
    <source>
        <dbReference type="Proteomes" id="UP000199695"/>
    </source>
</evidence>
<dbReference type="InterPro" id="IPR027387">
    <property type="entry name" value="Cytb/b6-like_sf"/>
</dbReference>
<dbReference type="SUPFAM" id="SSF46626">
    <property type="entry name" value="Cytochrome c"/>
    <property type="match status" value="1"/>
</dbReference>
<dbReference type="PROSITE" id="PS51003">
    <property type="entry name" value="CYTB_CTER"/>
    <property type="match status" value="1"/>
</dbReference>
<keyword evidence="3 10" id="KW-0349">Heme</keyword>
<evidence type="ECO:0000256" key="8">
    <source>
        <dbReference type="ARBA" id="ARBA00023004"/>
    </source>
</evidence>
<keyword evidence="6" id="KW-0249">Electron transport</keyword>
<organism evidence="14 15">
    <name type="scientific">Lihuaxuella thermophila</name>
    <dbReference type="NCBI Taxonomy" id="1173111"/>
    <lineage>
        <taxon>Bacteria</taxon>
        <taxon>Bacillati</taxon>
        <taxon>Bacillota</taxon>
        <taxon>Bacilli</taxon>
        <taxon>Bacillales</taxon>
        <taxon>Thermoactinomycetaceae</taxon>
        <taxon>Lihuaxuella</taxon>
    </lineage>
</organism>
<evidence type="ECO:0000256" key="2">
    <source>
        <dbReference type="ARBA" id="ARBA00022448"/>
    </source>
</evidence>
<evidence type="ECO:0000256" key="3">
    <source>
        <dbReference type="ARBA" id="ARBA00022617"/>
    </source>
</evidence>
<keyword evidence="4 11" id="KW-0812">Transmembrane</keyword>
<sequence length="268" mass="30109">MAHNPDGNQKQVHYVGDSRVRADRPKLYPPDYSEFPGKSEAFFPDFLLKEWMVAAVFLVGFMTLVMAEEPPLGELADPTNTSFLPVPDWYFLFLYQLLKYKWASGPFVVIGTVILPGIAFTALLLAPWLDRSKERRPLKRPVATGIMIVSLISVAALTWAAEVEHEKQMESNPGETPENTKVIAQDEEGYRIYQKNACIKCHGDQLQGLNGPSLLGIGNRMKGEHKMTAEDIIKIIDEGRGAMPAGMFQGSEQEKKILAEWLMKQKQK</sequence>
<dbReference type="SUPFAM" id="SSF81648">
    <property type="entry name" value="a domain/subunit of cytochrome bc1 complex (Ubiquinol-cytochrome c reductase)"/>
    <property type="match status" value="1"/>
</dbReference>
<dbReference type="PANTHER" id="PTHR37823:SF4">
    <property type="entry name" value="MENAQUINOL-CYTOCHROME C REDUCTASE CYTOCHROME B_C SUBUNIT"/>
    <property type="match status" value="1"/>
</dbReference>
<evidence type="ECO:0000256" key="11">
    <source>
        <dbReference type="SAM" id="Phobius"/>
    </source>
</evidence>
<reference evidence="14 15" key="1">
    <citation type="submission" date="2016-10" db="EMBL/GenBank/DDBJ databases">
        <authorList>
            <person name="de Groot N.N."/>
        </authorList>
    </citation>
    <scope>NUCLEOTIDE SEQUENCE [LARGE SCALE GENOMIC DNA]</scope>
    <source>
        <strain evidence="14 15">DSM 46701</strain>
    </source>
</reference>
<dbReference type="RefSeq" id="WP_089968516.1">
    <property type="nucleotide sequence ID" value="NZ_FOCQ01000008.1"/>
</dbReference>
<evidence type="ECO:0000256" key="5">
    <source>
        <dbReference type="ARBA" id="ARBA00022723"/>
    </source>
</evidence>
<dbReference type="InterPro" id="IPR036909">
    <property type="entry name" value="Cyt_c-like_dom_sf"/>
</dbReference>
<keyword evidence="5 10" id="KW-0479">Metal-binding</keyword>
<evidence type="ECO:0000256" key="1">
    <source>
        <dbReference type="ARBA" id="ARBA00004141"/>
    </source>
</evidence>
<feature type="domain" description="Cytochrome c" evidence="13">
    <location>
        <begin position="184"/>
        <end position="266"/>
    </location>
</feature>
<evidence type="ECO:0000256" key="10">
    <source>
        <dbReference type="PROSITE-ProRule" id="PRU00433"/>
    </source>
</evidence>
<evidence type="ECO:0000259" key="13">
    <source>
        <dbReference type="PROSITE" id="PS51007"/>
    </source>
</evidence>
<evidence type="ECO:0000256" key="7">
    <source>
        <dbReference type="ARBA" id="ARBA00022989"/>
    </source>
</evidence>
<keyword evidence="15" id="KW-1185">Reference proteome</keyword>
<evidence type="ECO:0000313" key="14">
    <source>
        <dbReference type="EMBL" id="SEN28468.1"/>
    </source>
</evidence>
<keyword evidence="9 11" id="KW-0472">Membrane</keyword>
<name>A0A1H8FBP5_9BACL</name>
<dbReference type="Proteomes" id="UP000199695">
    <property type="component" value="Unassembled WGS sequence"/>
</dbReference>
<keyword evidence="8 10" id="KW-0408">Iron</keyword>
<dbReference type="EMBL" id="FOCQ01000008">
    <property type="protein sequence ID" value="SEN28468.1"/>
    <property type="molecule type" value="Genomic_DNA"/>
</dbReference>
<dbReference type="Pfam" id="PF13442">
    <property type="entry name" value="Cytochrome_CBB3"/>
    <property type="match status" value="1"/>
</dbReference>
<feature type="transmembrane region" description="Helical" evidence="11">
    <location>
        <begin position="46"/>
        <end position="67"/>
    </location>
</feature>
<dbReference type="Gene3D" id="1.10.760.10">
    <property type="entry name" value="Cytochrome c-like domain"/>
    <property type="match status" value="1"/>
</dbReference>